<keyword evidence="1" id="KW-0378">Hydrolase</keyword>
<feature type="domain" description="Xaa-Pro dipeptidyl-peptidase C-terminal" evidence="2">
    <location>
        <begin position="297"/>
        <end position="531"/>
    </location>
</feature>
<dbReference type="EMBL" id="PVTF01000007">
    <property type="protein sequence ID" value="PRY39429.1"/>
    <property type="molecule type" value="Genomic_DNA"/>
</dbReference>
<dbReference type="OrthoDB" id="5240615at2"/>
<dbReference type="SUPFAM" id="SSF49785">
    <property type="entry name" value="Galactose-binding domain-like"/>
    <property type="match status" value="1"/>
</dbReference>
<evidence type="ECO:0000313" key="3">
    <source>
        <dbReference type="EMBL" id="PRY39429.1"/>
    </source>
</evidence>
<sequence length="535" mass="59101">MPQPTPEDARQDLGAVTHPLPDGVVVERDVRVAMRDGVRLAVTVYRPREAGRFPVVLCVTAYGKDFGPADYSTLPRMRDAGMAVGTMHISDVTTWEGPDPAFWVPNGYVVVVADARGFYESEGRAGIYSEQDAEDYAELVEWAGGQPWSTGAVGLNGVSYLAITQWMCASRTKPAHLKAIIPWEGASDLLRDATHHGGIPETRFRTAWLAGSLARGAGDDIVARGPAMLERAERDPFPLEAIDVPALVCASWSDHGLHSRGSVEGFARMSSGDKWLYTHGGKKWEVYYSADALEWQRSFFDHFLKGEDNGFPRRPRVRLEVRLDGEAVEVRGEDSWPPDRTQLVPHYLDLSQGSLTPDAPSAGQSRLLDAESGQTAGFELSFDRRTEVTGPMVARLWVSTVDTDDLDLFVAVRKFDRDGREVHFAGKDGHREGVVALGWLRVSQRHPDRERSSPWRPFLSHDRSEPVRPGGIVPVEIEVLPSSTLFEAGESLRLVVSGRDIVEHARFGHDDTVNRGGYEIHAGAEHPSHLLVPFC</sequence>
<dbReference type="PANTHER" id="PTHR43056">
    <property type="entry name" value="PEPTIDASE S9 PROLYL OLIGOPEPTIDASE"/>
    <property type="match status" value="1"/>
</dbReference>
<dbReference type="NCBIfam" id="TIGR00976">
    <property type="entry name" value="CocE_NonD"/>
    <property type="match status" value="2"/>
</dbReference>
<gene>
    <name evidence="3" type="ORF">CLV43_10712</name>
</gene>
<keyword evidence="4" id="KW-1185">Reference proteome</keyword>
<dbReference type="InterPro" id="IPR029058">
    <property type="entry name" value="AB_hydrolase_fold"/>
</dbReference>
<dbReference type="Gene3D" id="2.60.120.260">
    <property type="entry name" value="Galactose-binding domain-like"/>
    <property type="match status" value="1"/>
</dbReference>
<accession>A0A2T0T1A2</accession>
<dbReference type="InterPro" id="IPR005674">
    <property type="entry name" value="CocE/Ser_esterase"/>
</dbReference>
<evidence type="ECO:0000256" key="1">
    <source>
        <dbReference type="ARBA" id="ARBA00022801"/>
    </source>
</evidence>
<evidence type="ECO:0000313" key="4">
    <source>
        <dbReference type="Proteomes" id="UP000239494"/>
    </source>
</evidence>
<dbReference type="SMART" id="SM00939">
    <property type="entry name" value="PepX_C"/>
    <property type="match status" value="1"/>
</dbReference>
<reference evidence="3 4" key="1">
    <citation type="submission" date="2018-03" db="EMBL/GenBank/DDBJ databases">
        <title>Genomic Encyclopedia of Archaeal and Bacterial Type Strains, Phase II (KMG-II): from individual species to whole genera.</title>
        <authorList>
            <person name="Goeker M."/>
        </authorList>
    </citation>
    <scope>NUCLEOTIDE SEQUENCE [LARGE SCALE GENOMIC DNA]</scope>
    <source>
        <strain evidence="3 4">DSM 44720</strain>
    </source>
</reference>
<dbReference type="Gene3D" id="3.40.50.1820">
    <property type="entry name" value="alpha/beta hydrolase"/>
    <property type="match status" value="1"/>
</dbReference>
<dbReference type="InterPro" id="IPR013736">
    <property type="entry name" value="Xaa-Pro_dipept_C"/>
</dbReference>
<dbReference type="Pfam" id="PF08530">
    <property type="entry name" value="PepX_C"/>
    <property type="match status" value="1"/>
</dbReference>
<dbReference type="SUPFAM" id="SSF53474">
    <property type="entry name" value="alpha/beta-Hydrolases"/>
    <property type="match status" value="1"/>
</dbReference>
<organism evidence="3 4">
    <name type="scientific">Umezawaea tangerina</name>
    <dbReference type="NCBI Taxonomy" id="84725"/>
    <lineage>
        <taxon>Bacteria</taxon>
        <taxon>Bacillati</taxon>
        <taxon>Actinomycetota</taxon>
        <taxon>Actinomycetes</taxon>
        <taxon>Pseudonocardiales</taxon>
        <taxon>Pseudonocardiaceae</taxon>
        <taxon>Umezawaea</taxon>
    </lineage>
</organism>
<dbReference type="InterPro" id="IPR000383">
    <property type="entry name" value="Xaa-Pro-like_dom"/>
</dbReference>
<dbReference type="RefSeq" id="WP_146174880.1">
    <property type="nucleotide sequence ID" value="NZ_PVTF01000007.1"/>
</dbReference>
<comment type="caution">
    <text evidence="3">The sequence shown here is derived from an EMBL/GenBank/DDBJ whole genome shotgun (WGS) entry which is preliminary data.</text>
</comment>
<protein>
    <recommendedName>
        <fullName evidence="2">Xaa-Pro dipeptidyl-peptidase C-terminal domain-containing protein</fullName>
    </recommendedName>
</protein>
<dbReference type="PANTHER" id="PTHR43056:SF10">
    <property type="entry name" value="COCE_NOND FAMILY, PUTATIVE (AFU_ORTHOLOGUE AFUA_7G00600)-RELATED"/>
    <property type="match status" value="1"/>
</dbReference>
<dbReference type="InterPro" id="IPR008979">
    <property type="entry name" value="Galactose-bd-like_sf"/>
</dbReference>
<dbReference type="AlphaFoldDB" id="A0A2T0T1A2"/>
<evidence type="ECO:0000259" key="2">
    <source>
        <dbReference type="SMART" id="SM00939"/>
    </source>
</evidence>
<dbReference type="GO" id="GO:0008239">
    <property type="term" value="F:dipeptidyl-peptidase activity"/>
    <property type="evidence" value="ECO:0007669"/>
    <property type="project" value="InterPro"/>
</dbReference>
<dbReference type="Gene3D" id="1.10.3020.20">
    <property type="match status" value="1"/>
</dbReference>
<dbReference type="InterPro" id="IPR050585">
    <property type="entry name" value="Xaa-Pro_dipeptidyl-ppase/CocE"/>
</dbReference>
<proteinExistence type="predicted"/>
<dbReference type="Pfam" id="PF02129">
    <property type="entry name" value="Peptidase_S15"/>
    <property type="match status" value="1"/>
</dbReference>
<dbReference type="Proteomes" id="UP000239494">
    <property type="component" value="Unassembled WGS sequence"/>
</dbReference>
<name>A0A2T0T1A2_9PSEU</name>